<sequence length="389" mass="42271">MAAGAPAEVETPVGFIPQNLPAAPIDINTPYSVLRSIVSPSTPCDVEPPSETCVNIPATTVSSPTLSISTISDLTPTEFGEVEHSQEQTTAHHDTFYFEDGNVEIVCGDTVFRVHSTIISYSSSKLRDILSPPSLLSAPMLEGRPRITVSDSAEDFAVLLKMIYTPGFLGRKKVPNFSIFASLLRMTTKYGFSDVREGLVEDLEAAYPTKWEDFETAKIIGKNIFGSPKPHPNAVLNLLLEQRVRFALPFAAYRAGLGGSSALSTSKPGIALPRPILASIIHGMGEIRRMMTHAAYGIVYVGNLRVCPEKACVLNVGINPAERRVEALKKISDVMVKKSEGDVLSSLSFGNLVCTDCANLLKYGHRDCCKELVWAKLPSLLGWESWEGI</sequence>
<reference evidence="1" key="1">
    <citation type="submission" date="2019-10" db="EMBL/GenBank/DDBJ databases">
        <authorList>
            <consortium name="DOE Joint Genome Institute"/>
            <person name="Kuo A."/>
            <person name="Miyauchi S."/>
            <person name="Kiss E."/>
            <person name="Drula E."/>
            <person name="Kohler A."/>
            <person name="Sanchez-Garcia M."/>
            <person name="Andreopoulos B."/>
            <person name="Barry K.W."/>
            <person name="Bonito G."/>
            <person name="Buee M."/>
            <person name="Carver A."/>
            <person name="Chen C."/>
            <person name="Cichocki N."/>
            <person name="Clum A."/>
            <person name="Culley D."/>
            <person name="Crous P.W."/>
            <person name="Fauchery L."/>
            <person name="Girlanda M."/>
            <person name="Hayes R."/>
            <person name="Keri Z."/>
            <person name="Labutti K."/>
            <person name="Lipzen A."/>
            <person name="Lombard V."/>
            <person name="Magnuson J."/>
            <person name="Maillard F."/>
            <person name="Morin E."/>
            <person name="Murat C."/>
            <person name="Nolan M."/>
            <person name="Ohm R."/>
            <person name="Pangilinan J."/>
            <person name="Pereira M."/>
            <person name="Perotto S."/>
            <person name="Peter M."/>
            <person name="Riley R."/>
            <person name="Sitrit Y."/>
            <person name="Stielow B."/>
            <person name="Szollosi G."/>
            <person name="Zifcakova L."/>
            <person name="Stursova M."/>
            <person name="Spatafora J.W."/>
            <person name="Tedersoo L."/>
            <person name="Vaario L.-M."/>
            <person name="Yamada A."/>
            <person name="Yan M."/>
            <person name="Wang P."/>
            <person name="Xu J."/>
            <person name="Bruns T."/>
            <person name="Baldrian P."/>
            <person name="Vilgalys R."/>
            <person name="Henrissat B."/>
            <person name="Grigoriev I.V."/>
            <person name="Hibbett D."/>
            <person name="Nagy L.G."/>
            <person name="Martin F.M."/>
        </authorList>
    </citation>
    <scope>NUCLEOTIDE SEQUENCE</scope>
    <source>
        <strain evidence="1">P2</strain>
    </source>
</reference>
<comment type="caution">
    <text evidence="1">The sequence shown here is derived from an EMBL/GenBank/DDBJ whole genome shotgun (WGS) entry which is preliminary data.</text>
</comment>
<dbReference type="Proteomes" id="UP000886501">
    <property type="component" value="Unassembled WGS sequence"/>
</dbReference>
<proteinExistence type="predicted"/>
<evidence type="ECO:0000313" key="1">
    <source>
        <dbReference type="EMBL" id="KAF9646061.1"/>
    </source>
</evidence>
<gene>
    <name evidence="1" type="ORF">BDM02DRAFT_3271277</name>
</gene>
<protein>
    <submittedName>
        <fullName evidence="1">Uncharacterized protein</fullName>
    </submittedName>
</protein>
<accession>A0ACB6Z8W4</accession>
<evidence type="ECO:0000313" key="2">
    <source>
        <dbReference type="Proteomes" id="UP000886501"/>
    </source>
</evidence>
<reference evidence="1" key="2">
    <citation type="journal article" date="2020" name="Nat. Commun.">
        <title>Large-scale genome sequencing of mycorrhizal fungi provides insights into the early evolution of symbiotic traits.</title>
        <authorList>
            <person name="Miyauchi S."/>
            <person name="Kiss E."/>
            <person name="Kuo A."/>
            <person name="Drula E."/>
            <person name="Kohler A."/>
            <person name="Sanchez-Garcia M."/>
            <person name="Morin E."/>
            <person name="Andreopoulos B."/>
            <person name="Barry K.W."/>
            <person name="Bonito G."/>
            <person name="Buee M."/>
            <person name="Carver A."/>
            <person name="Chen C."/>
            <person name="Cichocki N."/>
            <person name="Clum A."/>
            <person name="Culley D."/>
            <person name="Crous P.W."/>
            <person name="Fauchery L."/>
            <person name="Girlanda M."/>
            <person name="Hayes R.D."/>
            <person name="Keri Z."/>
            <person name="LaButti K."/>
            <person name="Lipzen A."/>
            <person name="Lombard V."/>
            <person name="Magnuson J."/>
            <person name="Maillard F."/>
            <person name="Murat C."/>
            <person name="Nolan M."/>
            <person name="Ohm R.A."/>
            <person name="Pangilinan J."/>
            <person name="Pereira M.F."/>
            <person name="Perotto S."/>
            <person name="Peter M."/>
            <person name="Pfister S."/>
            <person name="Riley R."/>
            <person name="Sitrit Y."/>
            <person name="Stielow J.B."/>
            <person name="Szollosi G."/>
            <person name="Zifcakova L."/>
            <person name="Stursova M."/>
            <person name="Spatafora J.W."/>
            <person name="Tedersoo L."/>
            <person name="Vaario L.M."/>
            <person name="Yamada A."/>
            <person name="Yan M."/>
            <person name="Wang P."/>
            <person name="Xu J."/>
            <person name="Bruns T."/>
            <person name="Baldrian P."/>
            <person name="Vilgalys R."/>
            <person name="Dunand C."/>
            <person name="Henrissat B."/>
            <person name="Grigoriev I.V."/>
            <person name="Hibbett D."/>
            <person name="Nagy L.G."/>
            <person name="Martin F.M."/>
        </authorList>
    </citation>
    <scope>NUCLEOTIDE SEQUENCE</scope>
    <source>
        <strain evidence="1">P2</strain>
    </source>
</reference>
<keyword evidence="2" id="KW-1185">Reference proteome</keyword>
<dbReference type="EMBL" id="MU118069">
    <property type="protein sequence ID" value="KAF9646061.1"/>
    <property type="molecule type" value="Genomic_DNA"/>
</dbReference>
<organism evidence="1 2">
    <name type="scientific">Thelephora ganbajun</name>
    <name type="common">Ganba fungus</name>
    <dbReference type="NCBI Taxonomy" id="370292"/>
    <lineage>
        <taxon>Eukaryota</taxon>
        <taxon>Fungi</taxon>
        <taxon>Dikarya</taxon>
        <taxon>Basidiomycota</taxon>
        <taxon>Agaricomycotina</taxon>
        <taxon>Agaricomycetes</taxon>
        <taxon>Thelephorales</taxon>
        <taxon>Thelephoraceae</taxon>
        <taxon>Thelephora</taxon>
    </lineage>
</organism>
<name>A0ACB6Z8W4_THEGA</name>